<evidence type="ECO:0008006" key="3">
    <source>
        <dbReference type="Google" id="ProtNLM"/>
    </source>
</evidence>
<protein>
    <recommendedName>
        <fullName evidence="3">Transposase, YhgA-like</fullName>
    </recommendedName>
</protein>
<dbReference type="Proteomes" id="UP000184076">
    <property type="component" value="Unassembled WGS sequence"/>
</dbReference>
<evidence type="ECO:0000313" key="1">
    <source>
        <dbReference type="EMBL" id="SHG34733.1"/>
    </source>
</evidence>
<sequence>MMESAAYELIKKEGYDEGLQKGMIEVAQEMVLEVLGERFALVPRDVEERVLAVDSRRQLKELLRKALRVESIEEFRKILDNASS</sequence>
<dbReference type="AlphaFoldDB" id="A0A1M5J405"/>
<keyword evidence="2" id="KW-1185">Reference proteome</keyword>
<dbReference type="EMBL" id="FQVB01000065">
    <property type="protein sequence ID" value="SHG34733.1"/>
    <property type="molecule type" value="Genomic_DNA"/>
</dbReference>
<accession>A0A1M5J405</accession>
<reference evidence="2" key="1">
    <citation type="submission" date="2016-11" db="EMBL/GenBank/DDBJ databases">
        <authorList>
            <person name="Varghese N."/>
            <person name="Submissions S."/>
        </authorList>
    </citation>
    <scope>NUCLEOTIDE SEQUENCE [LARGE SCALE GENOMIC DNA]</scope>
    <source>
        <strain evidence="2">DSM 9756</strain>
    </source>
</reference>
<name>A0A1M5J405_9BACT</name>
<organism evidence="1 2">
    <name type="scientific">Desulfacinum infernum DSM 9756</name>
    <dbReference type="NCBI Taxonomy" id="1121391"/>
    <lineage>
        <taxon>Bacteria</taxon>
        <taxon>Pseudomonadati</taxon>
        <taxon>Thermodesulfobacteriota</taxon>
        <taxon>Syntrophobacteria</taxon>
        <taxon>Syntrophobacterales</taxon>
        <taxon>Syntrophobacteraceae</taxon>
        <taxon>Desulfacinum</taxon>
    </lineage>
</organism>
<proteinExistence type="predicted"/>
<gene>
    <name evidence="1" type="ORF">SAMN02745206_03721</name>
</gene>
<evidence type="ECO:0000313" key="2">
    <source>
        <dbReference type="Proteomes" id="UP000184076"/>
    </source>
</evidence>